<dbReference type="Gene3D" id="1.25.40.20">
    <property type="entry name" value="Ankyrin repeat-containing domain"/>
    <property type="match status" value="3"/>
</dbReference>
<evidence type="ECO:0000256" key="2">
    <source>
        <dbReference type="ARBA" id="ARBA00023043"/>
    </source>
</evidence>
<dbReference type="Proteomes" id="UP000801428">
    <property type="component" value="Unassembled WGS sequence"/>
</dbReference>
<dbReference type="OrthoDB" id="1722345at2759"/>
<comment type="caution">
    <text evidence="4">The sequence shown here is derived from an EMBL/GenBank/DDBJ whole genome shotgun (WGS) entry which is preliminary data.</text>
</comment>
<dbReference type="PANTHER" id="PTHR24198">
    <property type="entry name" value="ANKYRIN REPEAT AND PROTEIN KINASE DOMAIN-CONTAINING PROTEIN"/>
    <property type="match status" value="1"/>
</dbReference>
<feature type="repeat" description="ANK" evidence="3">
    <location>
        <begin position="96"/>
        <end position="128"/>
    </location>
</feature>
<name>A0A9P4W936_CURKU</name>
<organism evidence="4 5">
    <name type="scientific">Curvularia kusanoi</name>
    <name type="common">Cochliobolus kusanoi</name>
    <dbReference type="NCBI Taxonomy" id="90978"/>
    <lineage>
        <taxon>Eukaryota</taxon>
        <taxon>Fungi</taxon>
        <taxon>Dikarya</taxon>
        <taxon>Ascomycota</taxon>
        <taxon>Pezizomycotina</taxon>
        <taxon>Dothideomycetes</taxon>
        <taxon>Pleosporomycetidae</taxon>
        <taxon>Pleosporales</taxon>
        <taxon>Pleosporineae</taxon>
        <taxon>Pleosporaceae</taxon>
        <taxon>Curvularia</taxon>
    </lineage>
</organism>
<evidence type="ECO:0000313" key="4">
    <source>
        <dbReference type="EMBL" id="KAF2998851.1"/>
    </source>
</evidence>
<evidence type="ECO:0008006" key="6">
    <source>
        <dbReference type="Google" id="ProtNLM"/>
    </source>
</evidence>
<proteinExistence type="predicted"/>
<dbReference type="PANTHER" id="PTHR24198:SF165">
    <property type="entry name" value="ANKYRIN REPEAT-CONTAINING PROTEIN-RELATED"/>
    <property type="match status" value="1"/>
</dbReference>
<evidence type="ECO:0000256" key="1">
    <source>
        <dbReference type="ARBA" id="ARBA00022737"/>
    </source>
</evidence>
<dbReference type="Pfam" id="PF12796">
    <property type="entry name" value="Ank_2"/>
    <property type="match status" value="3"/>
</dbReference>
<dbReference type="PROSITE" id="PS50297">
    <property type="entry name" value="ANK_REP_REGION"/>
    <property type="match status" value="4"/>
</dbReference>
<evidence type="ECO:0000256" key="3">
    <source>
        <dbReference type="PROSITE-ProRule" id="PRU00023"/>
    </source>
</evidence>
<gene>
    <name evidence="4" type="ORF">E8E13_003394</name>
</gene>
<feature type="repeat" description="ANK" evidence="3">
    <location>
        <begin position="222"/>
        <end position="254"/>
    </location>
</feature>
<dbReference type="EMBL" id="SWKU01000018">
    <property type="protein sequence ID" value="KAF2998851.1"/>
    <property type="molecule type" value="Genomic_DNA"/>
</dbReference>
<keyword evidence="1" id="KW-0677">Repeat</keyword>
<keyword evidence="5" id="KW-1185">Reference proteome</keyword>
<dbReference type="AlphaFoldDB" id="A0A9P4W936"/>
<dbReference type="InterPro" id="IPR002110">
    <property type="entry name" value="Ankyrin_rpt"/>
</dbReference>
<dbReference type="SUPFAM" id="SSF48403">
    <property type="entry name" value="Ankyrin repeat"/>
    <property type="match status" value="1"/>
</dbReference>
<keyword evidence="2 3" id="KW-0040">ANK repeat</keyword>
<dbReference type="PROSITE" id="PS50088">
    <property type="entry name" value="ANK_REPEAT"/>
    <property type="match status" value="4"/>
</dbReference>
<protein>
    <recommendedName>
        <fullName evidence="6">Ankyrin repeat protein</fullName>
    </recommendedName>
</protein>
<feature type="repeat" description="ANK" evidence="3">
    <location>
        <begin position="259"/>
        <end position="291"/>
    </location>
</feature>
<evidence type="ECO:0000313" key="5">
    <source>
        <dbReference type="Proteomes" id="UP000801428"/>
    </source>
</evidence>
<sequence>MPVDTFVSYAARFLLNTSFRPGNCTKHDSYLKLASVMLDPTSEPFHAWHSHANVIPHYEMVGFTDAILVASYLGLDNVVDFLLKGNVDIESRDAKYKRTSLLWATSMNHHKVVELLLQNGANANVQTRHDGYVLDVAVRRGFKTVVGLLLENGAKSISALQLAAYHGHHEIAELLLAHGADVNHRDDRYWSALGAAICHDEDKTDLVRLFLDWGTDINIVIDGRTALEAAAHYNNLNVAELLLQRGANMNIEDGEYGRSGQMLLHIASSRGELEIAKQLLDLGADANAPDESGCTALEIALRWNHPEIVELLR</sequence>
<reference evidence="4" key="1">
    <citation type="submission" date="2019-04" db="EMBL/GenBank/DDBJ databases">
        <title>Sequencing of skin fungus with MAO and IRED activity.</title>
        <authorList>
            <person name="Marsaioli A.J."/>
            <person name="Bonatto J.M.C."/>
            <person name="Reis Junior O."/>
        </authorList>
    </citation>
    <scope>NUCLEOTIDE SEQUENCE</scope>
    <source>
        <strain evidence="4">30M1</strain>
    </source>
</reference>
<feature type="repeat" description="ANK" evidence="3">
    <location>
        <begin position="155"/>
        <end position="187"/>
    </location>
</feature>
<dbReference type="SMART" id="SM00248">
    <property type="entry name" value="ANK"/>
    <property type="match status" value="6"/>
</dbReference>
<dbReference type="InterPro" id="IPR036770">
    <property type="entry name" value="Ankyrin_rpt-contain_sf"/>
</dbReference>
<accession>A0A9P4W936</accession>